<proteinExistence type="predicted"/>
<dbReference type="EMBL" id="JBCEVZ010000058">
    <property type="protein sequence ID" value="MEL5996133.1"/>
    <property type="molecule type" value="Genomic_DNA"/>
</dbReference>
<keyword evidence="5 6" id="KW-0472">Membrane</keyword>
<evidence type="ECO:0000313" key="10">
    <source>
        <dbReference type="EMBL" id="MEL5996133.1"/>
    </source>
</evidence>
<dbReference type="InterPro" id="IPR036249">
    <property type="entry name" value="Thioredoxin-like_sf"/>
</dbReference>
<keyword evidence="2 6" id="KW-0812">Transmembrane</keyword>
<evidence type="ECO:0000256" key="6">
    <source>
        <dbReference type="SAM" id="Phobius"/>
    </source>
</evidence>
<keyword evidence="7" id="KW-0732">Signal</keyword>
<evidence type="ECO:0000259" key="9">
    <source>
        <dbReference type="Pfam" id="PF11412"/>
    </source>
</evidence>
<dbReference type="Proteomes" id="UP001479606">
    <property type="component" value="Unassembled WGS sequence"/>
</dbReference>
<reference evidence="10 11" key="1">
    <citation type="journal article" date="2018" name="Arch. Microbiol.">
        <title>Hymenobacter segetis sp. nov., isolated from soil.</title>
        <authorList>
            <person name="Ten L.N."/>
            <person name="Lim S.J."/>
            <person name="Kim B.O."/>
            <person name="Kang I.K."/>
            <person name="Jung H.Y."/>
        </authorList>
    </citation>
    <scope>NUCLEOTIDE SEQUENCE [LARGE SCALE GENOMIC DNA]</scope>
    <source>
        <strain evidence="10 11">S7-3-11</strain>
    </source>
</reference>
<organism evidence="10 11">
    <name type="scientific">Hymenobacter segetis</name>
    <dbReference type="NCBI Taxonomy" id="2025509"/>
    <lineage>
        <taxon>Bacteria</taxon>
        <taxon>Pseudomonadati</taxon>
        <taxon>Bacteroidota</taxon>
        <taxon>Cytophagia</taxon>
        <taxon>Cytophagales</taxon>
        <taxon>Hymenobacteraceae</taxon>
        <taxon>Hymenobacter</taxon>
    </lineage>
</organism>
<evidence type="ECO:0000256" key="3">
    <source>
        <dbReference type="ARBA" id="ARBA00022748"/>
    </source>
</evidence>
<dbReference type="RefSeq" id="WP_342300383.1">
    <property type="nucleotide sequence ID" value="NZ_JBCEVZ010000058.1"/>
</dbReference>
<evidence type="ECO:0000256" key="5">
    <source>
        <dbReference type="ARBA" id="ARBA00023136"/>
    </source>
</evidence>
<dbReference type="Gene3D" id="3.40.30.10">
    <property type="entry name" value="Glutaredoxin"/>
    <property type="match status" value="1"/>
</dbReference>
<feature type="chain" id="PRO_5046946222" evidence="7">
    <location>
        <begin position="23"/>
        <end position="742"/>
    </location>
</feature>
<dbReference type="Pfam" id="PF02683">
    <property type="entry name" value="DsbD_TM"/>
    <property type="match status" value="1"/>
</dbReference>
<protein>
    <submittedName>
        <fullName evidence="10">Cytochrome c biogenesis protein CcdA</fullName>
    </submittedName>
</protein>
<dbReference type="PANTHER" id="PTHR32234">
    <property type="entry name" value="THIOL:DISULFIDE INTERCHANGE PROTEIN DSBD"/>
    <property type="match status" value="1"/>
</dbReference>
<dbReference type="InterPro" id="IPR003834">
    <property type="entry name" value="Cyt_c_assmbl_TM_dom"/>
</dbReference>
<comment type="subcellular location">
    <subcellularLocation>
        <location evidence="1">Membrane</location>
        <topology evidence="1">Multi-pass membrane protein</topology>
    </subcellularLocation>
</comment>
<dbReference type="Pfam" id="PF11412">
    <property type="entry name" value="DsbD_N"/>
    <property type="match status" value="1"/>
</dbReference>
<feature type="signal peptide" evidence="7">
    <location>
        <begin position="1"/>
        <end position="22"/>
    </location>
</feature>
<evidence type="ECO:0000256" key="1">
    <source>
        <dbReference type="ARBA" id="ARBA00004141"/>
    </source>
</evidence>
<keyword evidence="3" id="KW-0201">Cytochrome c-type biogenesis</keyword>
<evidence type="ECO:0000256" key="4">
    <source>
        <dbReference type="ARBA" id="ARBA00022989"/>
    </source>
</evidence>
<feature type="transmembrane region" description="Helical" evidence="6">
    <location>
        <begin position="413"/>
        <end position="433"/>
    </location>
</feature>
<keyword evidence="4 6" id="KW-1133">Transmembrane helix</keyword>
<feature type="transmembrane region" description="Helical" evidence="6">
    <location>
        <begin position="299"/>
        <end position="321"/>
    </location>
</feature>
<feature type="transmembrane region" description="Helical" evidence="6">
    <location>
        <begin position="254"/>
        <end position="278"/>
    </location>
</feature>
<feature type="transmembrane region" description="Helical" evidence="6">
    <location>
        <begin position="445"/>
        <end position="463"/>
    </location>
</feature>
<dbReference type="InterPro" id="IPR028250">
    <property type="entry name" value="DsbDN"/>
</dbReference>
<keyword evidence="11" id="KW-1185">Reference proteome</keyword>
<dbReference type="Pfam" id="PF13899">
    <property type="entry name" value="Thioredoxin_7"/>
    <property type="match status" value="1"/>
</dbReference>
<accession>A0ABU9M045</accession>
<evidence type="ECO:0000256" key="2">
    <source>
        <dbReference type="ARBA" id="ARBA00022692"/>
    </source>
</evidence>
<gene>
    <name evidence="10" type="ORF">AAFH49_18095</name>
</gene>
<sequence length="742" mass="79692">MKNFRILTAVLLWLGLMGPATAQILTPTHLSTTLSKPTAKVGDEVELIINARIDDKWHLYASDFSDEVGPVVFTLKFKPSPAYEVVGKLQAIKSHHEQDEVFKGEVAFWEKTGQMRQRIKVLQPGPLTISADADYQSCTSVDGKCVPGNETLKFGPLNVTGAAAPAKTTGAVPPAATPAKTEVATAPAAASVAAQPATPALARDTVAAQIAATPAPAQPAAPAASAVPETKAAPAPAVADVALNADPVNKAGGLWAFALLAFTFGLAALVTPCVFPMVPMTVSLFTSGNDSRQRGIFKALVYGASIIGIYVLMGVLVSVLLGEDGPNLIATHWIPNLIFFVVFVVFGLSFLGLFEITLPHQIVNTVDAQADKGGWAGIFFMALTLVVVSFSCTAPIVGSILSMAARGERITPIVGMLGFSLAFALPFTLFAIFPSWLKSLPRSGGWLNTVKVVLGFIELMLALKFLSTADLAYHWHLLNRDVYIVLWIVLSALLGFYLLGKFRLSHDSPLDHLSVGRLLMAVLAFAFTVYLVPGLFGAPLPLLAGYLPPQSKHDFSLATAEGGPAPAVATSATAASEVPRFGDFLELPHNLNGYFDLEQAKRVARLQHKPIFVDFTGHACVNCRKMEATVWSDPQVLTQLRNDYVVVALYVDDKTELPQNEWYTSTHDNQLKTTLGKQNADLQITRYGINAQPYYVILDPDDATSKPLVAPIAYEPDVAQFSTFLQAGSKQFRNQRGPVAAR</sequence>
<feature type="domain" description="Thiol:disulfide interchange protein DsbD N-terminal" evidence="9">
    <location>
        <begin position="38"/>
        <end position="152"/>
    </location>
</feature>
<feature type="transmembrane region" description="Helical" evidence="6">
    <location>
        <begin position="375"/>
        <end position="401"/>
    </location>
</feature>
<evidence type="ECO:0000259" key="8">
    <source>
        <dbReference type="Pfam" id="PF02683"/>
    </source>
</evidence>
<evidence type="ECO:0000256" key="7">
    <source>
        <dbReference type="SAM" id="SignalP"/>
    </source>
</evidence>
<dbReference type="SUPFAM" id="SSF52833">
    <property type="entry name" value="Thioredoxin-like"/>
    <property type="match status" value="1"/>
</dbReference>
<feature type="transmembrane region" description="Helical" evidence="6">
    <location>
        <begin position="521"/>
        <end position="547"/>
    </location>
</feature>
<feature type="transmembrane region" description="Helical" evidence="6">
    <location>
        <begin position="483"/>
        <end position="500"/>
    </location>
</feature>
<name>A0ABU9M045_9BACT</name>
<evidence type="ECO:0000313" key="11">
    <source>
        <dbReference type="Proteomes" id="UP001479606"/>
    </source>
</evidence>
<dbReference type="PANTHER" id="PTHR32234:SF0">
    <property type="entry name" value="THIOL:DISULFIDE INTERCHANGE PROTEIN DSBD"/>
    <property type="match status" value="1"/>
</dbReference>
<feature type="domain" description="Cytochrome C biogenesis protein transmembrane" evidence="8">
    <location>
        <begin position="255"/>
        <end position="467"/>
    </location>
</feature>
<comment type="caution">
    <text evidence="10">The sequence shown here is derived from an EMBL/GenBank/DDBJ whole genome shotgun (WGS) entry which is preliminary data.</text>
</comment>
<feature type="transmembrane region" description="Helical" evidence="6">
    <location>
        <begin position="333"/>
        <end position="354"/>
    </location>
</feature>